<dbReference type="SMART" id="SM00382">
    <property type="entry name" value="AAA"/>
    <property type="match status" value="1"/>
</dbReference>
<dbReference type="PANTHER" id="PTHR43297:SF2">
    <property type="entry name" value="DIPEPTIDE TRANSPORT ATP-BINDING PROTEIN DPPD"/>
    <property type="match status" value="1"/>
</dbReference>
<comment type="similarity">
    <text evidence="2">Belongs to the ABC transporter superfamily.</text>
</comment>
<name>A0A4P6EEV6_9MICO</name>
<dbReference type="GO" id="GO:0015833">
    <property type="term" value="P:peptide transport"/>
    <property type="evidence" value="ECO:0007669"/>
    <property type="project" value="InterPro"/>
</dbReference>
<dbReference type="PROSITE" id="PS50893">
    <property type="entry name" value="ABC_TRANSPORTER_2"/>
    <property type="match status" value="1"/>
</dbReference>
<dbReference type="Pfam" id="PF08352">
    <property type="entry name" value="oligo_HPY"/>
    <property type="match status" value="1"/>
</dbReference>
<dbReference type="GO" id="GO:0005524">
    <property type="term" value="F:ATP binding"/>
    <property type="evidence" value="ECO:0007669"/>
    <property type="project" value="UniProtKB-KW"/>
</dbReference>
<evidence type="ECO:0000256" key="4">
    <source>
        <dbReference type="ARBA" id="ARBA00022475"/>
    </source>
</evidence>
<dbReference type="AlphaFoldDB" id="A0A4P6EEV6"/>
<evidence type="ECO:0000256" key="1">
    <source>
        <dbReference type="ARBA" id="ARBA00004202"/>
    </source>
</evidence>
<dbReference type="SUPFAM" id="SSF52540">
    <property type="entry name" value="P-loop containing nucleoside triphosphate hydrolases"/>
    <property type="match status" value="1"/>
</dbReference>
<dbReference type="InterPro" id="IPR050388">
    <property type="entry name" value="ABC_Ni/Peptide_Import"/>
</dbReference>
<dbReference type="Proteomes" id="UP000293995">
    <property type="component" value="Chromosome"/>
</dbReference>
<evidence type="ECO:0000313" key="9">
    <source>
        <dbReference type="EMBL" id="QAY59923.1"/>
    </source>
</evidence>
<accession>A0A4P6EEV6</accession>
<sequence>MTSARDPLLTLEHITVRLDGTTDTALVDGVSLELERGSCLGLVGESGSGKSLLLRSIVGLIPRPLRLSGQLHWSRARDGLQQPLSPRAARGRDISMIFQEPMRSLNPMRRISWTLAEPLRMHAGLRGAALRERIISLLEDVGISDPHRIARSYPHELSGGLQQRVMIAAALSTDPALLLCDEPTTALDVTTQATILDLLRSLQSTRGLSLVFVSHDLAVVSEVADTVAVMYSGRIVEVGPTAAVIQDPQHSYTKMLVDSVPARLKPSHTDAHERTRA</sequence>
<gene>
    <name evidence="9" type="ORF">ET475_07890</name>
</gene>
<reference evidence="9 10" key="1">
    <citation type="submission" date="2019-01" db="EMBL/GenBank/DDBJ databases">
        <title>Genome sequencing of strain DFW100M-13.</title>
        <authorList>
            <person name="Heo J."/>
            <person name="Kim S.-J."/>
            <person name="Kim J.-S."/>
            <person name="Hong S.-B."/>
            <person name="Kwon S.-W."/>
        </authorList>
    </citation>
    <scope>NUCLEOTIDE SEQUENCE [LARGE SCALE GENOMIC DNA]</scope>
    <source>
        <strain evidence="9 10">DFW100M-13</strain>
    </source>
</reference>
<keyword evidence="6 9" id="KW-0067">ATP-binding</keyword>
<keyword evidence="7" id="KW-0472">Membrane</keyword>
<dbReference type="GO" id="GO:0005886">
    <property type="term" value="C:plasma membrane"/>
    <property type="evidence" value="ECO:0007669"/>
    <property type="project" value="UniProtKB-SubCell"/>
</dbReference>
<proteinExistence type="inferred from homology"/>
<dbReference type="CDD" id="cd03257">
    <property type="entry name" value="ABC_NikE_OppD_transporters"/>
    <property type="match status" value="1"/>
</dbReference>
<dbReference type="PANTHER" id="PTHR43297">
    <property type="entry name" value="OLIGOPEPTIDE TRANSPORT ATP-BINDING PROTEIN APPD"/>
    <property type="match status" value="1"/>
</dbReference>
<dbReference type="InterPro" id="IPR003439">
    <property type="entry name" value="ABC_transporter-like_ATP-bd"/>
</dbReference>
<dbReference type="Gene3D" id="3.40.50.300">
    <property type="entry name" value="P-loop containing nucleotide triphosphate hydrolases"/>
    <property type="match status" value="1"/>
</dbReference>
<dbReference type="OrthoDB" id="8481147at2"/>
<dbReference type="KEGG" id="mprt:ET475_07890"/>
<protein>
    <submittedName>
        <fullName evidence="9">ABC transporter ATP-binding protein</fullName>
    </submittedName>
</protein>
<evidence type="ECO:0000256" key="3">
    <source>
        <dbReference type="ARBA" id="ARBA00022448"/>
    </source>
</evidence>
<evidence type="ECO:0000256" key="2">
    <source>
        <dbReference type="ARBA" id="ARBA00005417"/>
    </source>
</evidence>
<evidence type="ECO:0000313" key="10">
    <source>
        <dbReference type="Proteomes" id="UP000293995"/>
    </source>
</evidence>
<feature type="domain" description="ABC transporter" evidence="8">
    <location>
        <begin position="9"/>
        <end position="257"/>
    </location>
</feature>
<dbReference type="RefSeq" id="WP_129388267.1">
    <property type="nucleotide sequence ID" value="NZ_CP035494.1"/>
</dbReference>
<organism evidence="9 10">
    <name type="scientific">Microbacterium protaetiae</name>
    <dbReference type="NCBI Taxonomy" id="2509458"/>
    <lineage>
        <taxon>Bacteria</taxon>
        <taxon>Bacillati</taxon>
        <taxon>Actinomycetota</taxon>
        <taxon>Actinomycetes</taxon>
        <taxon>Micrococcales</taxon>
        <taxon>Microbacteriaceae</taxon>
        <taxon>Microbacterium</taxon>
    </lineage>
</organism>
<keyword evidence="5" id="KW-0547">Nucleotide-binding</keyword>
<evidence type="ECO:0000256" key="5">
    <source>
        <dbReference type="ARBA" id="ARBA00022741"/>
    </source>
</evidence>
<dbReference type="GO" id="GO:0016887">
    <property type="term" value="F:ATP hydrolysis activity"/>
    <property type="evidence" value="ECO:0007669"/>
    <property type="project" value="InterPro"/>
</dbReference>
<evidence type="ECO:0000256" key="6">
    <source>
        <dbReference type="ARBA" id="ARBA00022840"/>
    </source>
</evidence>
<dbReference type="InterPro" id="IPR003593">
    <property type="entry name" value="AAA+_ATPase"/>
</dbReference>
<evidence type="ECO:0000259" key="8">
    <source>
        <dbReference type="PROSITE" id="PS50893"/>
    </source>
</evidence>
<dbReference type="EMBL" id="CP035494">
    <property type="protein sequence ID" value="QAY59923.1"/>
    <property type="molecule type" value="Genomic_DNA"/>
</dbReference>
<keyword evidence="3" id="KW-0813">Transport</keyword>
<comment type="subcellular location">
    <subcellularLocation>
        <location evidence="1">Cell membrane</location>
        <topology evidence="1">Peripheral membrane protein</topology>
    </subcellularLocation>
</comment>
<keyword evidence="10" id="KW-1185">Reference proteome</keyword>
<dbReference type="Pfam" id="PF00005">
    <property type="entry name" value="ABC_tran"/>
    <property type="match status" value="1"/>
</dbReference>
<dbReference type="InterPro" id="IPR013563">
    <property type="entry name" value="Oligopep_ABC_C"/>
</dbReference>
<dbReference type="InterPro" id="IPR027417">
    <property type="entry name" value="P-loop_NTPase"/>
</dbReference>
<keyword evidence="4" id="KW-1003">Cell membrane</keyword>
<evidence type="ECO:0000256" key="7">
    <source>
        <dbReference type="ARBA" id="ARBA00023136"/>
    </source>
</evidence>